<feature type="transmembrane region" description="Helical" evidence="5">
    <location>
        <begin position="286"/>
        <end position="311"/>
    </location>
</feature>
<dbReference type="Gene3D" id="1.20.1250.20">
    <property type="entry name" value="MFS general substrate transporter like domains"/>
    <property type="match status" value="1"/>
</dbReference>
<dbReference type="SUPFAM" id="SSF103473">
    <property type="entry name" value="MFS general substrate transporter"/>
    <property type="match status" value="1"/>
</dbReference>
<evidence type="ECO:0000313" key="8">
    <source>
        <dbReference type="Proteomes" id="UP000035721"/>
    </source>
</evidence>
<dbReference type="PANTHER" id="PTHR42718:SF39">
    <property type="entry name" value="ACTINORHODIN TRANSPORTER-RELATED"/>
    <property type="match status" value="1"/>
</dbReference>
<evidence type="ECO:0000256" key="4">
    <source>
        <dbReference type="ARBA" id="ARBA00023136"/>
    </source>
</evidence>
<evidence type="ECO:0000259" key="6">
    <source>
        <dbReference type="PROSITE" id="PS50850"/>
    </source>
</evidence>
<name>A0A077M374_9MICO</name>
<feature type="transmembrane region" description="Helical" evidence="5">
    <location>
        <begin position="61"/>
        <end position="80"/>
    </location>
</feature>
<dbReference type="EMBL" id="CAJB01000413">
    <property type="protein sequence ID" value="CCH80186.1"/>
    <property type="molecule type" value="Genomic_DNA"/>
</dbReference>
<keyword evidence="4 5" id="KW-0472">Membrane</keyword>
<feature type="transmembrane region" description="Helical" evidence="5">
    <location>
        <begin position="31"/>
        <end position="49"/>
    </location>
</feature>
<dbReference type="InterPro" id="IPR020846">
    <property type="entry name" value="MFS_dom"/>
</dbReference>
<accession>A0A077M374</accession>
<feature type="transmembrane region" description="Helical" evidence="5">
    <location>
        <begin position="119"/>
        <end position="145"/>
    </location>
</feature>
<reference evidence="7 8" key="1">
    <citation type="journal article" date="2013" name="ISME J.">
        <title>A metabolic model for members of the genus Tetrasphaera involved in enhanced biological phosphorus removal.</title>
        <authorList>
            <person name="Kristiansen R."/>
            <person name="Nguyen H.T.T."/>
            <person name="Saunders A.M."/>
            <person name="Nielsen J.L."/>
            <person name="Wimmer R."/>
            <person name="Le V.Q."/>
            <person name="McIlroy S.J."/>
            <person name="Petrovski S."/>
            <person name="Seviour R.J."/>
            <person name="Calteau A."/>
            <person name="Nielsen K.L."/>
            <person name="Nielsen P.H."/>
        </authorList>
    </citation>
    <scope>NUCLEOTIDE SEQUENCE [LARGE SCALE GENOMIC DNA]</scope>
    <source>
        <strain evidence="7 8">T1-X7</strain>
    </source>
</reference>
<dbReference type="InterPro" id="IPR036259">
    <property type="entry name" value="MFS_trans_sf"/>
</dbReference>
<dbReference type="PROSITE" id="PS50850">
    <property type="entry name" value="MFS"/>
    <property type="match status" value="1"/>
</dbReference>
<dbReference type="STRING" id="1194083.BN12_790015"/>
<dbReference type="PANTHER" id="PTHR42718">
    <property type="entry name" value="MAJOR FACILITATOR SUPERFAMILY MULTIDRUG TRANSPORTER MFSC"/>
    <property type="match status" value="1"/>
</dbReference>
<feature type="transmembrane region" description="Helical" evidence="5">
    <location>
        <begin position="220"/>
        <end position="237"/>
    </location>
</feature>
<comment type="caution">
    <text evidence="7">The sequence shown here is derived from an EMBL/GenBank/DDBJ whole genome shotgun (WGS) entry which is preliminary data.</text>
</comment>
<feature type="transmembrane region" description="Helical" evidence="5">
    <location>
        <begin position="86"/>
        <end position="107"/>
    </location>
</feature>
<dbReference type="Gene3D" id="1.20.1720.10">
    <property type="entry name" value="Multidrug resistance protein D"/>
    <property type="match status" value="1"/>
</dbReference>
<feature type="transmembrane region" description="Helical" evidence="5">
    <location>
        <begin position="258"/>
        <end position="280"/>
    </location>
</feature>
<keyword evidence="2 5" id="KW-0812">Transmembrane</keyword>
<dbReference type="CDD" id="cd17321">
    <property type="entry name" value="MFS_MMR_MDR_like"/>
    <property type="match status" value="1"/>
</dbReference>
<evidence type="ECO:0000256" key="1">
    <source>
        <dbReference type="ARBA" id="ARBA00004651"/>
    </source>
</evidence>
<evidence type="ECO:0000256" key="3">
    <source>
        <dbReference type="ARBA" id="ARBA00022989"/>
    </source>
</evidence>
<sequence>MAGFMTLLDVSIVNVALPSIRTGLGAGENTLSWVVSGYALSFGLLLVPAGRLGDARGRRPTLIAGLGIFTLASAACGFAHAPVVLIVARLVQGLGGGMISPQVSGLIQSLFRGAERGKAFGFFGATVGVSTAVGPLVGGLLIAVFGTESGWRYVFFVNLPIGLAAMLLTRRLVPHTPRDRVAAGGQDLDPVGVLLLGLAVLLVILPFIEQQTWRSPIRPWLFPVAGLLFVAFVLWERRYLARGREPVIDFRLYARTSYTAGTLIGLVYFAGFTAIFFIYAQVLQEGLGYSALLSGLAALPFAIGSAGAAAIGGRVVTRIGRKLVVAGLVLVLAGVLAVAVVGHLVQGTGLGWAAAAPLLVAGIGGGLVISPNVTLTLSEVPVAQAGVAGGALQTAQRIGSAAGIAITGSVFYGVLAGSRPPDFDRAFVHGLLVVALFVAVALALGLFDAVTGSGYHGRHEG</sequence>
<protein>
    <submittedName>
        <fullName evidence="7">Putative permease of the major facilitator superfamily</fullName>
    </submittedName>
</protein>
<comment type="subcellular location">
    <subcellularLocation>
        <location evidence="1">Cell membrane</location>
        <topology evidence="1">Multi-pass membrane protein</topology>
    </subcellularLocation>
</comment>
<dbReference type="Pfam" id="PF07690">
    <property type="entry name" value="MFS_1"/>
    <property type="match status" value="1"/>
</dbReference>
<dbReference type="PRINTS" id="PR01036">
    <property type="entry name" value="TCRTETB"/>
</dbReference>
<evidence type="ECO:0000256" key="2">
    <source>
        <dbReference type="ARBA" id="ARBA00022692"/>
    </source>
</evidence>
<keyword evidence="3 5" id="KW-1133">Transmembrane helix</keyword>
<evidence type="ECO:0000256" key="5">
    <source>
        <dbReference type="SAM" id="Phobius"/>
    </source>
</evidence>
<keyword evidence="8" id="KW-1185">Reference proteome</keyword>
<dbReference type="Proteomes" id="UP000035721">
    <property type="component" value="Unassembled WGS sequence"/>
</dbReference>
<feature type="transmembrane region" description="Helical" evidence="5">
    <location>
        <begin position="350"/>
        <end position="369"/>
    </location>
</feature>
<feature type="transmembrane region" description="Helical" evidence="5">
    <location>
        <begin position="398"/>
        <end position="415"/>
    </location>
</feature>
<evidence type="ECO:0000313" key="7">
    <source>
        <dbReference type="EMBL" id="CCH80186.1"/>
    </source>
</evidence>
<feature type="transmembrane region" description="Helical" evidence="5">
    <location>
        <begin position="151"/>
        <end position="169"/>
    </location>
</feature>
<dbReference type="GO" id="GO:0022857">
    <property type="term" value="F:transmembrane transporter activity"/>
    <property type="evidence" value="ECO:0007669"/>
    <property type="project" value="InterPro"/>
</dbReference>
<feature type="transmembrane region" description="Helical" evidence="5">
    <location>
        <begin position="323"/>
        <end position="344"/>
    </location>
</feature>
<dbReference type="GO" id="GO:0005886">
    <property type="term" value="C:plasma membrane"/>
    <property type="evidence" value="ECO:0007669"/>
    <property type="project" value="UniProtKB-SubCell"/>
</dbReference>
<organism evidence="7 8">
    <name type="scientific">Nostocoides japonicum T1-X7</name>
    <dbReference type="NCBI Taxonomy" id="1194083"/>
    <lineage>
        <taxon>Bacteria</taxon>
        <taxon>Bacillati</taxon>
        <taxon>Actinomycetota</taxon>
        <taxon>Actinomycetes</taxon>
        <taxon>Micrococcales</taxon>
        <taxon>Intrasporangiaceae</taxon>
        <taxon>Nostocoides</taxon>
    </lineage>
</organism>
<feature type="transmembrane region" description="Helical" evidence="5">
    <location>
        <begin position="427"/>
        <end position="450"/>
    </location>
</feature>
<gene>
    <name evidence="7" type="ORF">BN12_790015</name>
</gene>
<proteinExistence type="predicted"/>
<feature type="domain" description="Major facilitator superfamily (MFS) profile" evidence="6">
    <location>
        <begin position="1"/>
        <end position="453"/>
    </location>
</feature>
<feature type="transmembrane region" description="Helical" evidence="5">
    <location>
        <begin position="190"/>
        <end position="208"/>
    </location>
</feature>
<dbReference type="AlphaFoldDB" id="A0A077M374"/>
<dbReference type="InterPro" id="IPR011701">
    <property type="entry name" value="MFS"/>
</dbReference>